<accession>A0A9N8JKW4</accession>
<sequence length="239" mass="26165">MVHFSKFASTVAAAAFITPSLAHPGEHHDHHAIKREITAREHLANHFRRSVDTCSGTEKSAAIAARSAARRSKIASELRLKRGIASSPQKFRRDLATLEKFEAVNHNQTDSVDGDVSTFEASVFSANTSCVLTPEVTDGPYYVTGEQIRSNVKEDLYSDGVDLYLEVQYIDITTCEPVPNVWVDIWNANATGVYSGISVSGNYAADGYNSTYLRGIQETDSDGVVAFETIFPGHYDGKL</sequence>
<organism evidence="2 3">
    <name type="scientific">Aureobasidium vineae</name>
    <dbReference type="NCBI Taxonomy" id="2773715"/>
    <lineage>
        <taxon>Eukaryota</taxon>
        <taxon>Fungi</taxon>
        <taxon>Dikarya</taxon>
        <taxon>Ascomycota</taxon>
        <taxon>Pezizomycotina</taxon>
        <taxon>Dothideomycetes</taxon>
        <taxon>Dothideomycetidae</taxon>
        <taxon>Dothideales</taxon>
        <taxon>Saccotheciaceae</taxon>
        <taxon>Aureobasidium</taxon>
    </lineage>
</organism>
<dbReference type="PANTHER" id="PTHR34315:SF2">
    <property type="entry name" value="ANCHORED DIOXYGENASE, PUTATIVE (AFU_ORTHOLOGUE AFUA_3G01800)-RELATED"/>
    <property type="match status" value="1"/>
</dbReference>
<dbReference type="SUPFAM" id="SSF49482">
    <property type="entry name" value="Aromatic compound dioxygenase"/>
    <property type="match status" value="1"/>
</dbReference>
<dbReference type="GO" id="GO:0016702">
    <property type="term" value="F:oxidoreductase activity, acting on single donors with incorporation of molecular oxygen, incorporation of two atoms of oxygen"/>
    <property type="evidence" value="ECO:0007669"/>
    <property type="project" value="InterPro"/>
</dbReference>
<protein>
    <recommendedName>
        <fullName evidence="1">Intradiol ring-cleavage dioxygenases domain-containing protein</fullName>
    </recommendedName>
</protein>
<feature type="domain" description="Intradiol ring-cleavage dioxygenases" evidence="1">
    <location>
        <begin position="139"/>
        <end position="236"/>
    </location>
</feature>
<proteinExistence type="predicted"/>
<dbReference type="Gene3D" id="2.60.130.10">
    <property type="entry name" value="Aromatic compound dioxygenase"/>
    <property type="match status" value="1"/>
</dbReference>
<dbReference type="EMBL" id="CAIJEN010000008">
    <property type="protein sequence ID" value="CAD0090139.1"/>
    <property type="molecule type" value="Genomic_DNA"/>
</dbReference>
<keyword evidence="3" id="KW-1185">Reference proteome</keyword>
<comment type="caution">
    <text evidence="2">The sequence shown here is derived from an EMBL/GenBank/DDBJ whole genome shotgun (WGS) entry which is preliminary data.</text>
</comment>
<dbReference type="GO" id="GO:0008199">
    <property type="term" value="F:ferric iron binding"/>
    <property type="evidence" value="ECO:0007669"/>
    <property type="project" value="InterPro"/>
</dbReference>
<dbReference type="Pfam" id="PF00775">
    <property type="entry name" value="Dioxygenase_C"/>
    <property type="match status" value="1"/>
</dbReference>
<evidence type="ECO:0000313" key="3">
    <source>
        <dbReference type="Proteomes" id="UP000716446"/>
    </source>
</evidence>
<evidence type="ECO:0000313" key="2">
    <source>
        <dbReference type="EMBL" id="CAD0090139.1"/>
    </source>
</evidence>
<reference evidence="2" key="1">
    <citation type="submission" date="2020-06" db="EMBL/GenBank/DDBJ databases">
        <authorList>
            <person name="Onetto C."/>
        </authorList>
    </citation>
    <scope>NUCLEOTIDE SEQUENCE</scope>
</reference>
<dbReference type="InterPro" id="IPR015889">
    <property type="entry name" value="Intradiol_dOase_core"/>
</dbReference>
<dbReference type="PANTHER" id="PTHR34315">
    <property type="match status" value="1"/>
</dbReference>
<gene>
    <name evidence="2" type="ORF">AWRI4619_LOCUS6210</name>
</gene>
<evidence type="ECO:0000259" key="1">
    <source>
        <dbReference type="Pfam" id="PF00775"/>
    </source>
</evidence>
<dbReference type="Proteomes" id="UP000716446">
    <property type="component" value="Unassembled WGS sequence"/>
</dbReference>
<dbReference type="InterPro" id="IPR000627">
    <property type="entry name" value="Intradiol_dOase_C"/>
</dbReference>
<name>A0A9N8JKW4_9PEZI</name>
<dbReference type="AlphaFoldDB" id="A0A9N8JKW4"/>